<accession>A0A9D4C692</accession>
<reference evidence="1" key="1">
    <citation type="journal article" date="2019" name="bioRxiv">
        <title>The Genome of the Zebra Mussel, Dreissena polymorpha: A Resource for Invasive Species Research.</title>
        <authorList>
            <person name="McCartney M.A."/>
            <person name="Auch B."/>
            <person name="Kono T."/>
            <person name="Mallez S."/>
            <person name="Zhang Y."/>
            <person name="Obille A."/>
            <person name="Becker A."/>
            <person name="Abrahante J.E."/>
            <person name="Garbe J."/>
            <person name="Badalamenti J.P."/>
            <person name="Herman A."/>
            <person name="Mangelson H."/>
            <person name="Liachko I."/>
            <person name="Sullivan S."/>
            <person name="Sone E.D."/>
            <person name="Koren S."/>
            <person name="Silverstein K.A.T."/>
            <person name="Beckman K.B."/>
            <person name="Gohl D.M."/>
        </authorList>
    </citation>
    <scope>NUCLEOTIDE SEQUENCE</scope>
    <source>
        <strain evidence="1">Duluth1</strain>
        <tissue evidence="1">Whole animal</tissue>
    </source>
</reference>
<sequence>MQGSVVGPVKLKIGNYWYKEEQLYVAPIDTDVLLGFDILVNRGRSILNMADATLIFDGQTINLDIGSTDGQTRVAEVRVCKRRVIPPNSAVQLKCTMPRYDVDYIVESFSNSKLLIPRVVRSAGSDPVLCLVNPTDRFRLLKKNTLIARAFPVAEYPPGESLAPDLGVSGCNLVPLVTQRRRKRFRRTFETCTSGQENTCKTLRRDN</sequence>
<dbReference type="Proteomes" id="UP000828390">
    <property type="component" value="Unassembled WGS sequence"/>
</dbReference>
<comment type="caution">
    <text evidence="1">The sequence shown here is derived from an EMBL/GenBank/DDBJ whole genome shotgun (WGS) entry which is preliminary data.</text>
</comment>
<keyword evidence="2" id="KW-1185">Reference proteome</keyword>
<dbReference type="EMBL" id="JAIWYP010000013">
    <property type="protein sequence ID" value="KAH3717793.1"/>
    <property type="molecule type" value="Genomic_DNA"/>
</dbReference>
<protein>
    <submittedName>
        <fullName evidence="1">Uncharacterized protein</fullName>
    </submittedName>
</protein>
<proteinExistence type="predicted"/>
<evidence type="ECO:0000313" key="1">
    <source>
        <dbReference type="EMBL" id="KAH3717793.1"/>
    </source>
</evidence>
<dbReference type="AlphaFoldDB" id="A0A9D4C692"/>
<gene>
    <name evidence="1" type="ORF">DPMN_060589</name>
</gene>
<organism evidence="1 2">
    <name type="scientific">Dreissena polymorpha</name>
    <name type="common">Zebra mussel</name>
    <name type="synonym">Mytilus polymorpha</name>
    <dbReference type="NCBI Taxonomy" id="45954"/>
    <lineage>
        <taxon>Eukaryota</taxon>
        <taxon>Metazoa</taxon>
        <taxon>Spiralia</taxon>
        <taxon>Lophotrochozoa</taxon>
        <taxon>Mollusca</taxon>
        <taxon>Bivalvia</taxon>
        <taxon>Autobranchia</taxon>
        <taxon>Heteroconchia</taxon>
        <taxon>Euheterodonta</taxon>
        <taxon>Imparidentia</taxon>
        <taxon>Neoheterodontei</taxon>
        <taxon>Myida</taxon>
        <taxon>Dreissenoidea</taxon>
        <taxon>Dreissenidae</taxon>
        <taxon>Dreissena</taxon>
    </lineage>
</organism>
<evidence type="ECO:0000313" key="2">
    <source>
        <dbReference type="Proteomes" id="UP000828390"/>
    </source>
</evidence>
<name>A0A9D4C692_DREPO</name>
<reference evidence="1" key="2">
    <citation type="submission" date="2020-11" db="EMBL/GenBank/DDBJ databases">
        <authorList>
            <person name="McCartney M.A."/>
            <person name="Auch B."/>
            <person name="Kono T."/>
            <person name="Mallez S."/>
            <person name="Becker A."/>
            <person name="Gohl D.M."/>
            <person name="Silverstein K.A.T."/>
            <person name="Koren S."/>
            <person name="Bechman K.B."/>
            <person name="Herman A."/>
            <person name="Abrahante J.E."/>
            <person name="Garbe J."/>
        </authorList>
    </citation>
    <scope>NUCLEOTIDE SEQUENCE</scope>
    <source>
        <strain evidence="1">Duluth1</strain>
        <tissue evidence="1">Whole animal</tissue>
    </source>
</reference>